<evidence type="ECO:0008006" key="4">
    <source>
        <dbReference type="Google" id="ProtNLM"/>
    </source>
</evidence>
<keyword evidence="1" id="KW-0732">Signal</keyword>
<dbReference type="PROSITE" id="PS51257">
    <property type="entry name" value="PROKAR_LIPOPROTEIN"/>
    <property type="match status" value="1"/>
</dbReference>
<feature type="chain" id="PRO_5016059355" description="TonB-dependent receptor-like protein" evidence="1">
    <location>
        <begin position="27"/>
        <end position="823"/>
    </location>
</feature>
<keyword evidence="3" id="KW-1185">Reference proteome</keyword>
<protein>
    <recommendedName>
        <fullName evidence="4">TonB-dependent receptor-like protein</fullName>
    </recommendedName>
</protein>
<proteinExistence type="predicted"/>
<feature type="signal peptide" evidence="1">
    <location>
        <begin position="1"/>
        <end position="26"/>
    </location>
</feature>
<name>A0A2V4XHZ7_9FLAO</name>
<dbReference type="AlphaFoldDB" id="A0A2V4XHZ7"/>
<dbReference type="OrthoDB" id="679547at2"/>
<gene>
    <name evidence="2" type="ORF">DFQ11_101582</name>
</gene>
<evidence type="ECO:0000313" key="2">
    <source>
        <dbReference type="EMBL" id="PYE83151.1"/>
    </source>
</evidence>
<comment type="caution">
    <text evidence="2">The sequence shown here is derived from an EMBL/GenBank/DDBJ whole genome shotgun (WGS) entry which is preliminary data.</text>
</comment>
<reference evidence="2 3" key="1">
    <citation type="submission" date="2018-06" db="EMBL/GenBank/DDBJ databases">
        <title>Genomic Encyclopedia of Type Strains, Phase III (KMG-III): the genomes of soil and plant-associated and newly described type strains.</title>
        <authorList>
            <person name="Whitman W."/>
        </authorList>
    </citation>
    <scope>NUCLEOTIDE SEQUENCE [LARGE SCALE GENOMIC DNA]</scope>
    <source>
        <strain evidence="2 3">CECT 7945</strain>
    </source>
</reference>
<dbReference type="Gene3D" id="2.60.40.1930">
    <property type="match status" value="1"/>
</dbReference>
<evidence type="ECO:0000256" key="1">
    <source>
        <dbReference type="SAM" id="SignalP"/>
    </source>
</evidence>
<accession>A0A2V4XHZ7</accession>
<dbReference type="Proteomes" id="UP000248054">
    <property type="component" value="Unassembled WGS sequence"/>
</dbReference>
<sequence length="823" mass="93626">MTIRITLNTYLIIFSLIACGTFSGHTQETSEITDKYKTYTKAAREIAYLHLNKSTFIKGEDVGFTAYILDKKSKNPSLITTNLYVSIEDDKQNIIKQKLIKVVDGVASNTFELDSLFTSGYYKIKAYTNWMLNFNEKNYFTESIRVIDYDNEDSSNKPMIADKIDAQFLPESGHLLNGVLNVIGVVIKDNFGYGIPFAKGEVLDKNNTLITTFETNQFGIGKFQLIPDLNNEYKVNIISTKETFSFNINQKIESTGIIISLKSLQSKVFISLLTNQKTLEILKNKRHTLMIHNGDYFDIMDVYFTDSTEITKAIDYSNTASGMNILTLFNEDDLPIAERLFFNHEGIEILKSDHVSATRSNDSLNLNLNFKDIDTNAFNSLSISVLPQDTRSYKRHQNLVSYSFLEPYVNGTVEQAKYYFTDVDAKKKYELDNLLITQGWSSYDWNDIFSEPLDKKHKFEQGITVKANLIPKELNKNSETNYLMHAIGTEAPRTFSVQPNDKSFLIESIFPEGTNTLFLSKASASKGLLPAKLYLQFFPNSIPPLDDTYGLLAPKMDYRISETINSYNSKTILNKSVKIQKLDEVTIKSIAAKNRQRKEKFSKGRFGRVYLINEEDERTFSSLAHFLSFKGLLVEESTSKSAPNNPFIEESISGSTSPEDLNIMREIQGGFTVSSNNGSLAIYLDDMRLIDTSFLMRYDLSYIDAIEINKFGVGEGLRGATGTLRIYSNKDLPKVINRKSIQDYKIPLTFSEQKKIYIPKYSSYKDDFFKDYGIISWEPELKTDHNGNVSFKIASPKVPITLYIEGVTLDGSFIFEEKVLQLN</sequence>
<organism evidence="2 3">
    <name type="scientific">Winogradskyella epiphytica</name>
    <dbReference type="NCBI Taxonomy" id="262005"/>
    <lineage>
        <taxon>Bacteria</taxon>
        <taxon>Pseudomonadati</taxon>
        <taxon>Bacteroidota</taxon>
        <taxon>Flavobacteriia</taxon>
        <taxon>Flavobacteriales</taxon>
        <taxon>Flavobacteriaceae</taxon>
        <taxon>Winogradskyella</taxon>
    </lineage>
</organism>
<dbReference type="EMBL" id="QJTD01000001">
    <property type="protein sequence ID" value="PYE83151.1"/>
    <property type="molecule type" value="Genomic_DNA"/>
</dbReference>
<dbReference type="RefSeq" id="WP_110474097.1">
    <property type="nucleotide sequence ID" value="NZ_BMWQ01000001.1"/>
</dbReference>
<evidence type="ECO:0000313" key="3">
    <source>
        <dbReference type="Proteomes" id="UP000248054"/>
    </source>
</evidence>